<evidence type="ECO:0000256" key="2">
    <source>
        <dbReference type="SAM" id="SignalP"/>
    </source>
</evidence>
<reference evidence="4" key="2">
    <citation type="submission" date="2020-10" db="UniProtKB">
        <authorList>
            <consortium name="WormBaseParasite"/>
        </authorList>
    </citation>
    <scope>IDENTIFICATION</scope>
</reference>
<keyword evidence="2" id="KW-0732">Signal</keyword>
<proteinExistence type="predicted"/>
<name>A0A7E4VHQ5_PANRE</name>
<organism evidence="3 4">
    <name type="scientific">Panagrellus redivivus</name>
    <name type="common">Microworm</name>
    <dbReference type="NCBI Taxonomy" id="6233"/>
    <lineage>
        <taxon>Eukaryota</taxon>
        <taxon>Metazoa</taxon>
        <taxon>Ecdysozoa</taxon>
        <taxon>Nematoda</taxon>
        <taxon>Chromadorea</taxon>
        <taxon>Rhabditida</taxon>
        <taxon>Tylenchina</taxon>
        <taxon>Panagrolaimomorpha</taxon>
        <taxon>Panagrolaimoidea</taxon>
        <taxon>Panagrolaimidae</taxon>
        <taxon>Panagrellus</taxon>
    </lineage>
</organism>
<feature type="region of interest" description="Disordered" evidence="1">
    <location>
        <begin position="75"/>
        <end position="95"/>
    </location>
</feature>
<keyword evidence="3" id="KW-1185">Reference proteome</keyword>
<protein>
    <submittedName>
        <fullName evidence="4">Secreted protein</fullName>
    </submittedName>
</protein>
<sequence>MNTRSIQLFALFVAAVLILESIGHPVDIMEIQSDDRVRRQLASSNVDQAGVVSDAGSSSSFTDIQAPGINVDTGTSQNFDNFQGGAGAASSNLAG</sequence>
<dbReference type="WBParaSite" id="Pan_g21094.t1">
    <property type="protein sequence ID" value="Pan_g21094.t1"/>
    <property type="gene ID" value="Pan_g21094"/>
</dbReference>
<reference evidence="3" key="1">
    <citation type="journal article" date="2013" name="Genetics">
        <title>The draft genome and transcriptome of Panagrellus redivivus are shaped by the harsh demands of a free-living lifestyle.</title>
        <authorList>
            <person name="Srinivasan J."/>
            <person name="Dillman A.R."/>
            <person name="Macchietto M.G."/>
            <person name="Heikkinen L."/>
            <person name="Lakso M."/>
            <person name="Fracchia K.M."/>
            <person name="Antoshechkin I."/>
            <person name="Mortazavi A."/>
            <person name="Wong G."/>
            <person name="Sternberg P.W."/>
        </authorList>
    </citation>
    <scope>NUCLEOTIDE SEQUENCE [LARGE SCALE GENOMIC DNA]</scope>
    <source>
        <strain evidence="3">MT8872</strain>
    </source>
</reference>
<accession>A0A7E4VHQ5</accession>
<evidence type="ECO:0000256" key="1">
    <source>
        <dbReference type="SAM" id="MobiDB-lite"/>
    </source>
</evidence>
<evidence type="ECO:0000313" key="4">
    <source>
        <dbReference type="WBParaSite" id="Pan_g21094.t1"/>
    </source>
</evidence>
<evidence type="ECO:0000313" key="3">
    <source>
        <dbReference type="Proteomes" id="UP000492821"/>
    </source>
</evidence>
<dbReference type="AlphaFoldDB" id="A0A7E4VHQ5"/>
<feature type="signal peptide" evidence="2">
    <location>
        <begin position="1"/>
        <end position="23"/>
    </location>
</feature>
<feature type="chain" id="PRO_5028918963" evidence="2">
    <location>
        <begin position="24"/>
        <end position="95"/>
    </location>
</feature>
<dbReference type="Proteomes" id="UP000492821">
    <property type="component" value="Unassembled WGS sequence"/>
</dbReference>